<dbReference type="RefSeq" id="WP_168074911.1">
    <property type="nucleotide sequence ID" value="NZ_BAAAQJ010000008.1"/>
</dbReference>
<name>A0A8J3LK07_9ACTN</name>
<dbReference type="InterPro" id="IPR016064">
    <property type="entry name" value="NAD/diacylglycerol_kinase_sf"/>
</dbReference>
<dbReference type="GO" id="GO:0016301">
    <property type="term" value="F:kinase activity"/>
    <property type="evidence" value="ECO:0007669"/>
    <property type="project" value="InterPro"/>
</dbReference>
<evidence type="ECO:0000313" key="2">
    <source>
        <dbReference type="EMBL" id="GIG71975.1"/>
    </source>
</evidence>
<feature type="domain" description="DAGKc" evidence="1">
    <location>
        <begin position="66"/>
        <end position="157"/>
    </location>
</feature>
<dbReference type="Proteomes" id="UP000653674">
    <property type="component" value="Unassembled WGS sequence"/>
</dbReference>
<comment type="caution">
    <text evidence="2">The sequence shown here is derived from an EMBL/GenBank/DDBJ whole genome shotgun (WGS) entry which is preliminary data.</text>
</comment>
<dbReference type="SUPFAM" id="SSF111331">
    <property type="entry name" value="NAD kinase/diacylglycerol kinase-like"/>
    <property type="match status" value="1"/>
</dbReference>
<dbReference type="PROSITE" id="PS50146">
    <property type="entry name" value="DAGK"/>
    <property type="match status" value="1"/>
</dbReference>
<reference evidence="2" key="1">
    <citation type="submission" date="2021-01" db="EMBL/GenBank/DDBJ databases">
        <title>Whole genome shotgun sequence of Planosporangium flavigriseum NBRC 105377.</title>
        <authorList>
            <person name="Komaki H."/>
            <person name="Tamura T."/>
        </authorList>
    </citation>
    <scope>NUCLEOTIDE SEQUENCE</scope>
    <source>
        <strain evidence="2">NBRC 105377</strain>
    </source>
</reference>
<dbReference type="InterPro" id="IPR001206">
    <property type="entry name" value="Diacylglycerol_kinase_cat_dom"/>
</dbReference>
<accession>A0A8J3LK07</accession>
<dbReference type="Pfam" id="PF00781">
    <property type="entry name" value="DAGK_cat"/>
    <property type="match status" value="1"/>
</dbReference>
<evidence type="ECO:0000313" key="3">
    <source>
        <dbReference type="Proteomes" id="UP000653674"/>
    </source>
</evidence>
<proteinExistence type="predicted"/>
<organism evidence="2 3">
    <name type="scientific">Planosporangium flavigriseum</name>
    <dbReference type="NCBI Taxonomy" id="373681"/>
    <lineage>
        <taxon>Bacteria</taxon>
        <taxon>Bacillati</taxon>
        <taxon>Actinomycetota</taxon>
        <taxon>Actinomycetes</taxon>
        <taxon>Micromonosporales</taxon>
        <taxon>Micromonosporaceae</taxon>
        <taxon>Planosporangium</taxon>
    </lineage>
</organism>
<keyword evidence="3" id="KW-1185">Reference proteome</keyword>
<sequence>MYDVVLLTLDDGQGGGCSGGCSDGCSSTPRVPVLACRDALVAGGARVETVTAHSDQEIDAVLDRSDTRLIIAAATDGEVRAVVRRMVRRYAPAPSKRPESLPEDRTLPDLPPIGVLPMGDVELVKCLGLPDKPADVAAAVLGGQARRLDLLRNDGGSVTLHGTLLGGADDTGRAIPYAAQVNVDDTVLSDGTEPLLATAVANADGYATVDDLPLVATADAADGVLDVAVALPVTTRNWYGRRQVRVEVRRARGRAVAIQPSADVPFVDDGVAGTLGRKRTWWMERGAWAVFAA</sequence>
<evidence type="ECO:0000259" key="1">
    <source>
        <dbReference type="PROSITE" id="PS50146"/>
    </source>
</evidence>
<protein>
    <recommendedName>
        <fullName evidence="1">DAGKc domain-containing protein</fullName>
    </recommendedName>
</protein>
<dbReference type="AlphaFoldDB" id="A0A8J3LK07"/>
<dbReference type="Gene3D" id="3.40.50.10330">
    <property type="entry name" value="Probable inorganic polyphosphate/atp-NAD kinase, domain 1"/>
    <property type="match status" value="1"/>
</dbReference>
<dbReference type="EMBL" id="BONU01000002">
    <property type="protein sequence ID" value="GIG71975.1"/>
    <property type="molecule type" value="Genomic_DNA"/>
</dbReference>
<gene>
    <name evidence="2" type="ORF">Pfl04_03790</name>
</gene>
<dbReference type="InterPro" id="IPR017438">
    <property type="entry name" value="ATP-NAD_kinase_N"/>
</dbReference>